<feature type="region of interest" description="Disordered" evidence="1">
    <location>
        <begin position="1"/>
        <end position="24"/>
    </location>
</feature>
<name>J7LW88_GEOMG</name>
<evidence type="ECO:0000313" key="3">
    <source>
        <dbReference type="Proteomes" id="UP000007073"/>
    </source>
</evidence>
<feature type="region of interest" description="Disordered" evidence="1">
    <location>
        <begin position="51"/>
        <end position="81"/>
    </location>
</feature>
<dbReference type="KEGG" id="gme:Gmet_3590"/>
<organism evidence="2 3">
    <name type="scientific">Geobacter metallireducens (strain ATCC 53774 / DSM 7210 / GS-15)</name>
    <dbReference type="NCBI Taxonomy" id="269799"/>
    <lineage>
        <taxon>Bacteria</taxon>
        <taxon>Pseudomonadati</taxon>
        <taxon>Thermodesulfobacteriota</taxon>
        <taxon>Desulfuromonadia</taxon>
        <taxon>Geobacterales</taxon>
        <taxon>Geobacteraceae</taxon>
        <taxon>Geobacter</taxon>
    </lineage>
</organism>
<gene>
    <name evidence="2" type="ordered locus">Gmet_3590</name>
</gene>
<reference evidence="2 3" key="2">
    <citation type="journal article" date="2009" name="BMC Microbiol.">
        <title>The genome sequence of Geobacter metallireducens: features of metabolism, physiology and regulation common and dissimilar to Geobacter sulfurreducens.</title>
        <authorList>
            <person name="Aklujkar M."/>
            <person name="Krushkal J."/>
            <person name="DiBartolo G."/>
            <person name="Lapidus A."/>
            <person name="Land M.L."/>
            <person name="Lovley D.R."/>
        </authorList>
    </citation>
    <scope>NUCLEOTIDE SEQUENCE [LARGE SCALE GENOMIC DNA]</scope>
    <source>
        <strain evidence="3">ATCC 53774 / DSM 7210 / GS-15</strain>
    </source>
</reference>
<sequence>MGGGGMGGAMGCPGSGTDPDRWTTTGVRPWIAACAAAWEAVAAWAETAKPWPPCSRRRKWTRTAPPWDFSLGPRWTTSSSS</sequence>
<dbReference type="STRING" id="269799.Gmet_3590"/>
<dbReference type="Proteomes" id="UP000007073">
    <property type="component" value="Chromosome"/>
</dbReference>
<accession>J7LW88</accession>
<protein>
    <submittedName>
        <fullName evidence="2">Uncharacterized protein</fullName>
    </submittedName>
</protein>
<evidence type="ECO:0000256" key="1">
    <source>
        <dbReference type="SAM" id="MobiDB-lite"/>
    </source>
</evidence>
<dbReference type="HOGENOM" id="CLU_2568992_0_0_7"/>
<dbReference type="EMBL" id="CP000148">
    <property type="protein sequence ID" value="AFR42805.1"/>
    <property type="molecule type" value="Genomic_DNA"/>
</dbReference>
<proteinExistence type="predicted"/>
<dbReference type="AlphaFoldDB" id="J7LW88"/>
<reference evidence="2 3" key="1">
    <citation type="submission" date="2005-10" db="EMBL/GenBank/DDBJ databases">
        <title>Complete sequence of Geobacter metallireducens GS-15.</title>
        <authorList>
            <consortium name="US DOE Joint Genome Institute"/>
            <person name="Copeland A."/>
            <person name="Lucas S."/>
            <person name="Lapidus A."/>
            <person name="Barry K."/>
            <person name="Detter J.C."/>
            <person name="Glavina T."/>
            <person name="Hammon N."/>
            <person name="Israni S."/>
            <person name="Pitluck S."/>
            <person name="Di Bartolo G."/>
            <person name="Chain P."/>
            <person name="Schmutz J."/>
            <person name="Larimer F."/>
            <person name="Land M."/>
            <person name="Kyrpides N."/>
            <person name="Ivanova N."/>
            <person name="Richardson P."/>
        </authorList>
    </citation>
    <scope>NUCLEOTIDE SEQUENCE [LARGE SCALE GENOMIC DNA]</scope>
    <source>
        <strain evidence="3">ATCC 53774 / DSM 7210 / GS-15</strain>
    </source>
</reference>
<evidence type="ECO:0000313" key="2">
    <source>
        <dbReference type="EMBL" id="AFR42805.1"/>
    </source>
</evidence>
<feature type="compositionally biased region" description="Gly residues" evidence="1">
    <location>
        <begin position="1"/>
        <end position="14"/>
    </location>
</feature>
<keyword evidence="3" id="KW-1185">Reference proteome</keyword>